<dbReference type="GO" id="GO:0003676">
    <property type="term" value="F:nucleic acid binding"/>
    <property type="evidence" value="ECO:0007669"/>
    <property type="project" value="InterPro"/>
</dbReference>
<dbReference type="AlphaFoldDB" id="A0A1H0M2E9"/>
<dbReference type="RefSeq" id="WP_090676525.1">
    <property type="nucleotide sequence ID" value="NZ_FNIT01000012.1"/>
</dbReference>
<dbReference type="Gene3D" id="3.30.420.10">
    <property type="entry name" value="Ribonuclease H-like superfamily/Ribonuclease H"/>
    <property type="match status" value="1"/>
</dbReference>
<sequence length="748" mass="85148">MNVHVPRPKRSYRFGTYDRIVHQGRAYRYIGKVDRVHVLQLVNGDVVEDHFVRLSDEQIDKARERKQFTHEVGFYSLIETKLRVRNDDSDLKDLNDGQLAAIHWRHRWVREFLRLEAEHGNEGRSRVGRSPRLMSKAIELLAGPVLKWYEETFEQGRRERRVAWTMPTPSASTLYAAVRAYEKGGYKIGALRSGRSRCGNRNQLAPEVRDVIDAACEQYMTRAKPVKARVVQDVHDAVALLNSTRSPGERLCLPAPRIVRKRIDALDPFAVKLGREGEDAAVRWFALVGKGVPCKRPMQRVEIDDWEFDLQTLLCTRETLAYLSKQEIAALQRRRCTLTVAIDCCTSAIVGINLSEERPSAATAIACLRSLSTDKTELARQAGCGGGWPMHGRPAQIVTDKGPAFRFEFEEVVRQLRSGRSIPDADPRMRGHIERFFGTMARTFPTWFTGATQSDVVAKGDYAAEAFASLTFDELFLFVVRWIVDVYHLTPHVALERLTPRDVWDRLAGDDEGIELPLSDDERRRIFGFRESRKVSCEGILFCNVYYLSDEIGWLLQHRPQRKVDVLVDPDDLGSILLVVPKDVRDRDAFGGRRYVDVPCLEPEMRGLTLASWLLAQKEVRDFAREQAEIHDPIRIQARIDLFKGGLKAMIAAGISDHVLTQKTYDRVMRVVDQKGRAALSNPADRLPDLGDSEPYGRLVARAPERPTVVAPSDVVRRRRRADRPAPEPEVPAKAKPMQTRFDEEDDL</sequence>
<evidence type="ECO:0000256" key="1">
    <source>
        <dbReference type="SAM" id="MobiDB-lite"/>
    </source>
</evidence>
<dbReference type="Proteomes" id="UP000198793">
    <property type="component" value="Unassembled WGS sequence"/>
</dbReference>
<evidence type="ECO:0000259" key="2">
    <source>
        <dbReference type="PROSITE" id="PS50994"/>
    </source>
</evidence>
<dbReference type="STRING" id="1166073.SAMN05192530_11240"/>
<feature type="compositionally biased region" description="Basic and acidic residues" evidence="1">
    <location>
        <begin position="723"/>
        <end position="733"/>
    </location>
</feature>
<dbReference type="InterPro" id="IPR001584">
    <property type="entry name" value="Integrase_cat-core"/>
</dbReference>
<evidence type="ECO:0000313" key="3">
    <source>
        <dbReference type="EMBL" id="SDO74573.1"/>
    </source>
</evidence>
<feature type="domain" description="Integrase catalytic" evidence="2">
    <location>
        <begin position="293"/>
        <end position="508"/>
    </location>
</feature>
<dbReference type="InterPro" id="IPR012337">
    <property type="entry name" value="RNaseH-like_sf"/>
</dbReference>
<keyword evidence="4" id="KW-1185">Reference proteome</keyword>
<feature type="region of interest" description="Disordered" evidence="1">
    <location>
        <begin position="702"/>
        <end position="748"/>
    </location>
</feature>
<name>A0A1H0M2E9_9HYPH</name>
<protein>
    <submittedName>
        <fullName evidence="3">Putative transposase</fullName>
    </submittedName>
</protein>
<reference evidence="3 4" key="1">
    <citation type="submission" date="2016-10" db="EMBL/GenBank/DDBJ databases">
        <authorList>
            <person name="de Groot N.N."/>
        </authorList>
    </citation>
    <scope>NUCLEOTIDE SEQUENCE [LARGE SCALE GENOMIC DNA]</scope>
    <source>
        <strain evidence="4">L7-484,KACC 16230,DSM 25025</strain>
    </source>
</reference>
<proteinExistence type="predicted"/>
<dbReference type="PROSITE" id="PS50994">
    <property type="entry name" value="INTEGRASE"/>
    <property type="match status" value="1"/>
</dbReference>
<dbReference type="SUPFAM" id="SSF53098">
    <property type="entry name" value="Ribonuclease H-like"/>
    <property type="match status" value="1"/>
</dbReference>
<evidence type="ECO:0000313" key="4">
    <source>
        <dbReference type="Proteomes" id="UP000198793"/>
    </source>
</evidence>
<organism evidence="3 4">
    <name type="scientific">Aureimonas jatrophae</name>
    <dbReference type="NCBI Taxonomy" id="1166073"/>
    <lineage>
        <taxon>Bacteria</taxon>
        <taxon>Pseudomonadati</taxon>
        <taxon>Pseudomonadota</taxon>
        <taxon>Alphaproteobacteria</taxon>
        <taxon>Hyphomicrobiales</taxon>
        <taxon>Aurantimonadaceae</taxon>
        <taxon>Aureimonas</taxon>
    </lineage>
</organism>
<dbReference type="GO" id="GO:0015074">
    <property type="term" value="P:DNA integration"/>
    <property type="evidence" value="ECO:0007669"/>
    <property type="project" value="InterPro"/>
</dbReference>
<accession>A0A1H0M2E9</accession>
<gene>
    <name evidence="3" type="ORF">SAMN05192530_11240</name>
</gene>
<dbReference type="InterPro" id="IPR036397">
    <property type="entry name" value="RNaseH_sf"/>
</dbReference>
<dbReference type="EMBL" id="FNIT01000012">
    <property type="protein sequence ID" value="SDO74573.1"/>
    <property type="molecule type" value="Genomic_DNA"/>
</dbReference>